<dbReference type="Pfam" id="PF12770">
    <property type="entry name" value="CHAT"/>
    <property type="match status" value="1"/>
</dbReference>
<evidence type="ECO:0000313" key="2">
    <source>
        <dbReference type="EMBL" id="MXY92138.1"/>
    </source>
</evidence>
<protein>
    <submittedName>
        <fullName evidence="2">CHAT domain-containing protein</fullName>
    </submittedName>
</protein>
<accession>A0A6B0YRR2</accession>
<dbReference type="InterPro" id="IPR024983">
    <property type="entry name" value="CHAT_dom"/>
</dbReference>
<dbReference type="EMBL" id="VXRG01000017">
    <property type="protein sequence ID" value="MXY92138.1"/>
    <property type="molecule type" value="Genomic_DNA"/>
</dbReference>
<evidence type="ECO:0000259" key="1">
    <source>
        <dbReference type="Pfam" id="PF12770"/>
    </source>
</evidence>
<organism evidence="2">
    <name type="scientific">Caldilineaceae bacterium SB0664_bin_27</name>
    <dbReference type="NCBI Taxonomy" id="2605260"/>
    <lineage>
        <taxon>Bacteria</taxon>
        <taxon>Bacillati</taxon>
        <taxon>Chloroflexota</taxon>
        <taxon>Caldilineae</taxon>
        <taxon>Caldilineales</taxon>
        <taxon>Caldilineaceae</taxon>
    </lineage>
</organism>
<sequence length="481" mass="53624">MSEYANFDITITGAKAPYAVLASYRGLSGATTFSQDALHSVWVDYLARLGDPYQTQGEELLAEIGSRLYSELVRDQVRDLWTQARADLDDGGRLRLRLILHPPAIAALPWETLHDPRRNQSFAADTSISLVRTQNLVSYVARPRSLEAAPPLKILLVTVDSEIPGLPVQHQLDGGDPGRGLAANVETEQIRSAIQKLPSALVKLDHLHGRVTIQQIQERLVRTRPDILHFVGHGNEEGLLLWAGDAPALVSAATLRTVLQQAESVKLVFLNACLAGQVDSTRPFAGIAHQLLQSGLPAVIAMRYEVIDRSAVHFAAGVYQSLVTGQGRGHIDAAVSIARNNIYINDPDRVDYATPILWLNSEDGRLLPFDDARQAEPVASPRSIFTRSQMGSSVLRLEFKLAEKEAWYRSLPETISDPHLPFEYQRRRRIAGLLLRILQQAVEERDQGRDIDIRSVQRRLSTFEEERRHIQNILDHCLDPS</sequence>
<reference evidence="2" key="1">
    <citation type="submission" date="2019-09" db="EMBL/GenBank/DDBJ databases">
        <title>Characterisation of the sponge microbiome using genome-centric metagenomics.</title>
        <authorList>
            <person name="Engelberts J.P."/>
            <person name="Robbins S.J."/>
            <person name="De Goeij J.M."/>
            <person name="Aranda M."/>
            <person name="Bell S.C."/>
            <person name="Webster N.S."/>
        </authorList>
    </citation>
    <scope>NUCLEOTIDE SEQUENCE</scope>
    <source>
        <strain evidence="2">SB0664_bin_27</strain>
    </source>
</reference>
<gene>
    <name evidence="2" type="ORF">F4Y42_01675</name>
</gene>
<dbReference type="AlphaFoldDB" id="A0A6B0YRR2"/>
<comment type="caution">
    <text evidence="2">The sequence shown here is derived from an EMBL/GenBank/DDBJ whole genome shotgun (WGS) entry which is preliminary data.</text>
</comment>
<feature type="domain" description="CHAT" evidence="1">
    <location>
        <begin position="67"/>
        <end position="358"/>
    </location>
</feature>
<proteinExistence type="predicted"/>
<name>A0A6B0YRR2_9CHLR</name>